<dbReference type="EMBL" id="RWJF01000001">
    <property type="protein sequence ID" value="RST31925.1"/>
    <property type="molecule type" value="Genomic_DNA"/>
</dbReference>
<dbReference type="GO" id="GO:0009055">
    <property type="term" value="F:electron transfer activity"/>
    <property type="evidence" value="ECO:0007669"/>
    <property type="project" value="InterPro"/>
</dbReference>
<keyword evidence="1 4" id="KW-0349">Heme</keyword>
<evidence type="ECO:0000256" key="3">
    <source>
        <dbReference type="ARBA" id="ARBA00023004"/>
    </source>
</evidence>
<evidence type="ECO:0000259" key="6">
    <source>
        <dbReference type="PROSITE" id="PS51007"/>
    </source>
</evidence>
<dbReference type="OrthoDB" id="9773456at2"/>
<dbReference type="InterPro" id="IPR036909">
    <property type="entry name" value="Cyt_c-like_dom_sf"/>
</dbReference>
<accession>A0A429VD20</accession>
<feature type="region of interest" description="Disordered" evidence="5">
    <location>
        <begin position="180"/>
        <end position="218"/>
    </location>
</feature>
<proteinExistence type="predicted"/>
<evidence type="ECO:0000256" key="1">
    <source>
        <dbReference type="ARBA" id="ARBA00022617"/>
    </source>
</evidence>
<evidence type="ECO:0000256" key="5">
    <source>
        <dbReference type="SAM" id="MobiDB-lite"/>
    </source>
</evidence>
<protein>
    <submittedName>
        <fullName evidence="7">Cytochrome c</fullName>
    </submittedName>
</protein>
<evidence type="ECO:0000313" key="7">
    <source>
        <dbReference type="EMBL" id="RST31925.1"/>
    </source>
</evidence>
<dbReference type="AlphaFoldDB" id="A0A429VD20"/>
<dbReference type="SUPFAM" id="SSF46626">
    <property type="entry name" value="Cytochrome c"/>
    <property type="match status" value="1"/>
</dbReference>
<feature type="domain" description="Cytochrome c" evidence="6">
    <location>
        <begin position="73"/>
        <end position="159"/>
    </location>
</feature>
<evidence type="ECO:0000256" key="2">
    <source>
        <dbReference type="ARBA" id="ARBA00022723"/>
    </source>
</evidence>
<keyword evidence="3 4" id="KW-0408">Iron</keyword>
<keyword evidence="2 4" id="KW-0479">Metal-binding</keyword>
<keyword evidence="8" id="KW-1185">Reference proteome</keyword>
<sequence>MDWSRLKLVALGGALTVAAIGVGALLYPLTGLFDTAATVPHSPLVAYMVHNTMIHSVRDRADGLAVPARMSAADLAAGFCSYDTHCVACHGAAGVARAKFADGMYPTPPYLISQPDKWNDAELFSILRRGIKMTAMPSWQNTLSPQQTWQLVAFLKTMPKLPVNGYAQWRRAGLCRGGAPVSLPRPAPLDESTLPGARVRPTAETAEAAPSRPVPGRP</sequence>
<dbReference type="PROSITE" id="PS51007">
    <property type="entry name" value="CYTC"/>
    <property type="match status" value="1"/>
</dbReference>
<dbReference type="InterPro" id="IPR009056">
    <property type="entry name" value="Cyt_c-like_dom"/>
</dbReference>
<dbReference type="Pfam" id="PF13442">
    <property type="entry name" value="Cytochrome_CBB3"/>
    <property type="match status" value="1"/>
</dbReference>
<dbReference type="GO" id="GO:0020037">
    <property type="term" value="F:heme binding"/>
    <property type="evidence" value="ECO:0007669"/>
    <property type="project" value="InterPro"/>
</dbReference>
<organism evidence="7 8">
    <name type="scientific">Sphingomonas ginkgonis</name>
    <dbReference type="NCBI Taxonomy" id="2315330"/>
    <lineage>
        <taxon>Bacteria</taxon>
        <taxon>Pseudomonadati</taxon>
        <taxon>Pseudomonadota</taxon>
        <taxon>Alphaproteobacteria</taxon>
        <taxon>Sphingomonadales</taxon>
        <taxon>Sphingomonadaceae</taxon>
        <taxon>Sphingomonas</taxon>
    </lineage>
</organism>
<dbReference type="Proteomes" id="UP000274661">
    <property type="component" value="Unassembled WGS sequence"/>
</dbReference>
<dbReference type="RefSeq" id="WP_126719865.1">
    <property type="nucleotide sequence ID" value="NZ_RWJF01000001.1"/>
</dbReference>
<evidence type="ECO:0000313" key="8">
    <source>
        <dbReference type="Proteomes" id="UP000274661"/>
    </source>
</evidence>
<gene>
    <name evidence="7" type="ORF">HMF7854_14580</name>
</gene>
<name>A0A429VD20_9SPHN</name>
<dbReference type="GO" id="GO:0046872">
    <property type="term" value="F:metal ion binding"/>
    <property type="evidence" value="ECO:0007669"/>
    <property type="project" value="UniProtKB-KW"/>
</dbReference>
<reference evidence="7 8" key="1">
    <citation type="submission" date="2018-12" db="EMBL/GenBank/DDBJ databases">
        <title>Sphingomonas sp. HMF7854 Genome sequencing and assembly.</title>
        <authorList>
            <person name="Cha I."/>
            <person name="Kang H."/>
            <person name="Kim H."/>
            <person name="Kang J."/>
            <person name="Joh K."/>
        </authorList>
    </citation>
    <scope>NUCLEOTIDE SEQUENCE [LARGE SCALE GENOMIC DNA]</scope>
    <source>
        <strain evidence="7 8">HMF7854</strain>
    </source>
</reference>
<dbReference type="Gene3D" id="1.10.760.10">
    <property type="entry name" value="Cytochrome c-like domain"/>
    <property type="match status" value="1"/>
</dbReference>
<evidence type="ECO:0000256" key="4">
    <source>
        <dbReference type="PROSITE-ProRule" id="PRU00433"/>
    </source>
</evidence>
<comment type="caution">
    <text evidence="7">The sequence shown here is derived from an EMBL/GenBank/DDBJ whole genome shotgun (WGS) entry which is preliminary data.</text>
</comment>